<evidence type="ECO:0000313" key="7">
    <source>
        <dbReference type="Proteomes" id="UP000786662"/>
    </source>
</evidence>
<dbReference type="GO" id="GO:0015031">
    <property type="term" value="P:protein transport"/>
    <property type="evidence" value="ECO:0007669"/>
    <property type="project" value="InterPro"/>
</dbReference>
<comment type="catalytic activity">
    <reaction evidence="1 3">
        <text>[protein]-peptidylproline (omega=180) = [protein]-peptidylproline (omega=0)</text>
        <dbReference type="Rhea" id="RHEA:16237"/>
        <dbReference type="Rhea" id="RHEA-COMP:10747"/>
        <dbReference type="Rhea" id="RHEA-COMP:10748"/>
        <dbReference type="ChEBI" id="CHEBI:83833"/>
        <dbReference type="ChEBI" id="CHEBI:83834"/>
        <dbReference type="EC" id="5.2.1.8"/>
    </reaction>
</comment>
<evidence type="ECO:0000256" key="1">
    <source>
        <dbReference type="ARBA" id="ARBA00000971"/>
    </source>
</evidence>
<dbReference type="GO" id="GO:0044183">
    <property type="term" value="F:protein folding chaperone"/>
    <property type="evidence" value="ECO:0007669"/>
    <property type="project" value="TreeGrafter"/>
</dbReference>
<dbReference type="Gene3D" id="3.10.50.40">
    <property type="match status" value="1"/>
</dbReference>
<dbReference type="Gene3D" id="1.10.3120.10">
    <property type="entry name" value="Trigger factor, C-terminal domain"/>
    <property type="match status" value="1"/>
</dbReference>
<accession>A0A9D6DNG3</accession>
<keyword evidence="4" id="KW-0131">Cell cycle</keyword>
<sequence>MDIQTKDLPKSQIEITITLSTFELEPYLDAAARELSRINPIKGFRPGFAPKDIVIKELGKEKTEHLAFDLAVREKLGEIILEKKINLVGEPKVSKVSAVPGGGLAFTVVVSAVPQIDPGDYKKIKVPLAEIKLEDKEVADVLEDIRKSRAQNTNVARAAQKGDRVEVDFSVKKNGQLVDGGESKQHPFVLGEGHFIEGFEDNLVGLKEGESKNFSLTVPADYHNKD</sequence>
<protein>
    <recommendedName>
        <fullName evidence="4">Trigger factor</fullName>
    </recommendedName>
</protein>
<reference evidence="6" key="1">
    <citation type="submission" date="2020-07" db="EMBL/GenBank/DDBJ databases">
        <title>Huge and variable diversity of episymbiotic CPR bacteria and DPANN archaea in groundwater ecosystems.</title>
        <authorList>
            <person name="He C.Y."/>
            <person name="Keren R."/>
            <person name="Whittaker M."/>
            <person name="Farag I.F."/>
            <person name="Doudna J."/>
            <person name="Cate J.H.D."/>
            <person name="Banfield J.F."/>
        </authorList>
    </citation>
    <scope>NUCLEOTIDE SEQUENCE</scope>
    <source>
        <strain evidence="6">NC_groundwater_191_Ag_S-0.1um_45_8</strain>
    </source>
</reference>
<comment type="caution">
    <text evidence="6">The sequence shown here is derived from an EMBL/GenBank/DDBJ whole genome shotgun (WGS) entry which is preliminary data.</text>
</comment>
<dbReference type="GO" id="GO:0043022">
    <property type="term" value="F:ribosome binding"/>
    <property type="evidence" value="ECO:0007669"/>
    <property type="project" value="TreeGrafter"/>
</dbReference>
<dbReference type="InterPro" id="IPR008881">
    <property type="entry name" value="Trigger_fac_ribosome-bd_bac"/>
</dbReference>
<evidence type="ECO:0000256" key="4">
    <source>
        <dbReference type="RuleBase" id="RU003914"/>
    </source>
</evidence>
<dbReference type="InterPro" id="IPR005215">
    <property type="entry name" value="Trig_fac"/>
</dbReference>
<keyword evidence="2 3" id="KW-0697">Rotamase</keyword>
<dbReference type="SUPFAM" id="SSF54534">
    <property type="entry name" value="FKBP-like"/>
    <property type="match status" value="1"/>
</dbReference>
<dbReference type="AlphaFoldDB" id="A0A9D6DNG3"/>
<dbReference type="PANTHER" id="PTHR30560">
    <property type="entry name" value="TRIGGER FACTOR CHAPERONE AND PEPTIDYL-PROLYL CIS/TRANS ISOMERASE"/>
    <property type="match status" value="1"/>
</dbReference>
<dbReference type="NCBIfam" id="TIGR00115">
    <property type="entry name" value="tig"/>
    <property type="match status" value="1"/>
</dbReference>
<dbReference type="GO" id="GO:0043335">
    <property type="term" value="P:protein unfolding"/>
    <property type="evidence" value="ECO:0007669"/>
    <property type="project" value="TreeGrafter"/>
</dbReference>
<name>A0A9D6DNG3_9BACT</name>
<dbReference type="PROSITE" id="PS50059">
    <property type="entry name" value="FKBP_PPIASE"/>
    <property type="match status" value="1"/>
</dbReference>
<feature type="non-terminal residue" evidence="6">
    <location>
        <position position="226"/>
    </location>
</feature>
<proteinExistence type="inferred from homology"/>
<dbReference type="GO" id="GO:0051301">
    <property type="term" value="P:cell division"/>
    <property type="evidence" value="ECO:0007669"/>
    <property type="project" value="UniProtKB-KW"/>
</dbReference>
<comment type="function">
    <text evidence="4">Involved in protein export. Acts as a chaperone by maintaining the newly synthesized protein in an open conformation.</text>
</comment>
<gene>
    <name evidence="6" type="primary">tig</name>
    <name evidence="6" type="ORF">HYT38_01380</name>
</gene>
<keyword evidence="4" id="KW-0132">Cell division</keyword>
<comment type="similarity">
    <text evidence="4">Belongs to the FKBP-type PPIase family. Tig subfamily.</text>
</comment>
<dbReference type="Gene3D" id="3.30.70.1050">
    <property type="entry name" value="Trigger factor ribosome-binding domain"/>
    <property type="match status" value="1"/>
</dbReference>
<dbReference type="InterPro" id="IPR037041">
    <property type="entry name" value="Trigger_fac_C_sf"/>
</dbReference>
<dbReference type="InterPro" id="IPR046357">
    <property type="entry name" value="PPIase_dom_sf"/>
</dbReference>
<evidence type="ECO:0000313" key="6">
    <source>
        <dbReference type="EMBL" id="MBI2052316.1"/>
    </source>
</evidence>
<evidence type="ECO:0000259" key="5">
    <source>
        <dbReference type="PROSITE" id="PS50059"/>
    </source>
</evidence>
<feature type="domain" description="PPIase FKBP-type" evidence="5">
    <location>
        <begin position="162"/>
        <end position="226"/>
    </location>
</feature>
<dbReference type="Pfam" id="PF05697">
    <property type="entry name" value="Trigger_N"/>
    <property type="match status" value="1"/>
</dbReference>
<dbReference type="EMBL" id="JACOYY010000039">
    <property type="protein sequence ID" value="MBI2052316.1"/>
    <property type="molecule type" value="Genomic_DNA"/>
</dbReference>
<dbReference type="SUPFAM" id="SSF102735">
    <property type="entry name" value="Trigger factor ribosome-binding domain"/>
    <property type="match status" value="1"/>
</dbReference>
<dbReference type="InterPro" id="IPR001179">
    <property type="entry name" value="PPIase_FKBP_dom"/>
</dbReference>
<dbReference type="Proteomes" id="UP000786662">
    <property type="component" value="Unassembled WGS sequence"/>
</dbReference>
<evidence type="ECO:0000256" key="3">
    <source>
        <dbReference type="PROSITE-ProRule" id="PRU00277"/>
    </source>
</evidence>
<dbReference type="InterPro" id="IPR036611">
    <property type="entry name" value="Trigger_fac_ribosome-bd_sf"/>
</dbReference>
<dbReference type="Pfam" id="PF00254">
    <property type="entry name" value="FKBP_C"/>
    <property type="match status" value="1"/>
</dbReference>
<organism evidence="6 7">
    <name type="scientific">Candidatus Sungiibacteriota bacterium</name>
    <dbReference type="NCBI Taxonomy" id="2750080"/>
    <lineage>
        <taxon>Bacteria</taxon>
        <taxon>Candidatus Sungiibacteriota</taxon>
    </lineage>
</organism>
<evidence type="ECO:0000256" key="2">
    <source>
        <dbReference type="ARBA" id="ARBA00023110"/>
    </source>
</evidence>
<dbReference type="GO" id="GO:0051083">
    <property type="term" value="P:'de novo' cotranslational protein folding"/>
    <property type="evidence" value="ECO:0007669"/>
    <property type="project" value="TreeGrafter"/>
</dbReference>
<dbReference type="GO" id="GO:0003755">
    <property type="term" value="F:peptidyl-prolyl cis-trans isomerase activity"/>
    <property type="evidence" value="ECO:0007669"/>
    <property type="project" value="UniProtKB-KW"/>
</dbReference>
<keyword evidence="4" id="KW-0143">Chaperone</keyword>
<dbReference type="PANTHER" id="PTHR30560:SF3">
    <property type="entry name" value="TRIGGER FACTOR-LIKE PROTEIN TIG, CHLOROPLASTIC"/>
    <property type="match status" value="1"/>
</dbReference>
<keyword evidence="3 6" id="KW-0413">Isomerase</keyword>